<evidence type="ECO:0000256" key="1">
    <source>
        <dbReference type="SAM" id="Coils"/>
    </source>
</evidence>
<dbReference type="InterPro" id="IPR039911">
    <property type="entry name" value="JIP3/JIP4"/>
</dbReference>
<feature type="region of interest" description="Disordered" evidence="2">
    <location>
        <begin position="203"/>
        <end position="230"/>
    </location>
</feature>
<evidence type="ECO:0000313" key="4">
    <source>
        <dbReference type="EMBL" id="KAL3315369.1"/>
    </source>
</evidence>
<keyword evidence="4" id="KW-0808">Transferase</keyword>
<proteinExistence type="predicted"/>
<name>A0ABD2Q719_9PLAT</name>
<dbReference type="Pfam" id="PF09744">
    <property type="entry name" value="RH1"/>
    <property type="match status" value="1"/>
</dbReference>
<dbReference type="PANTHER" id="PTHR13886">
    <property type="entry name" value="JNK/SAPK-ASSOCIATED PROTEIN"/>
    <property type="match status" value="1"/>
</dbReference>
<feature type="compositionally biased region" description="Low complexity" evidence="2">
    <location>
        <begin position="211"/>
        <end position="220"/>
    </location>
</feature>
<gene>
    <name evidence="4" type="primary">SPAG9</name>
    <name evidence="4" type="ORF">Ciccas_006001</name>
</gene>
<feature type="region of interest" description="Disordered" evidence="2">
    <location>
        <begin position="250"/>
        <end position="283"/>
    </location>
</feature>
<feature type="domain" description="RH1" evidence="3">
    <location>
        <begin position="1"/>
        <end position="87"/>
    </location>
</feature>
<evidence type="ECO:0000259" key="3">
    <source>
        <dbReference type="PROSITE" id="PS51776"/>
    </source>
</evidence>
<dbReference type="InterPro" id="IPR034743">
    <property type="entry name" value="RH1"/>
</dbReference>
<evidence type="ECO:0000256" key="2">
    <source>
        <dbReference type="SAM" id="MobiDB-lite"/>
    </source>
</evidence>
<dbReference type="PANTHER" id="PTHR13886:SF4">
    <property type="entry name" value="JNK-INTERACTING PROTEIN 3"/>
    <property type="match status" value="1"/>
</dbReference>
<dbReference type="AlphaFoldDB" id="A0ABD2Q719"/>
<keyword evidence="4" id="KW-0418">Kinase</keyword>
<dbReference type="Proteomes" id="UP001626550">
    <property type="component" value="Unassembled WGS sequence"/>
</dbReference>
<comment type="caution">
    <text evidence="4">The sequence shown here is derived from an EMBL/GenBank/DDBJ whole genome shotgun (WGS) entry which is preliminary data.</text>
</comment>
<evidence type="ECO:0000313" key="5">
    <source>
        <dbReference type="Proteomes" id="UP001626550"/>
    </source>
</evidence>
<protein>
    <submittedName>
        <fullName evidence="4">Mitogen-activated protein kinase 8 interacting protein 3</fullName>
    </submittedName>
</protein>
<dbReference type="PROSITE" id="PS51776">
    <property type="entry name" value="RH1"/>
    <property type="match status" value="1"/>
</dbReference>
<feature type="coiled-coil region" evidence="1">
    <location>
        <begin position="113"/>
        <end position="147"/>
    </location>
</feature>
<keyword evidence="1" id="KW-0175">Coiled coil</keyword>
<accession>A0ABD2Q719</accession>
<keyword evidence="5" id="KW-1185">Reference proteome</keyword>
<dbReference type="GO" id="GO:0016301">
    <property type="term" value="F:kinase activity"/>
    <property type="evidence" value="ECO:0007669"/>
    <property type="project" value="UniProtKB-KW"/>
</dbReference>
<organism evidence="4 5">
    <name type="scientific">Cichlidogyrus casuarinus</name>
    <dbReference type="NCBI Taxonomy" id="1844966"/>
    <lineage>
        <taxon>Eukaryota</taxon>
        <taxon>Metazoa</taxon>
        <taxon>Spiralia</taxon>
        <taxon>Lophotrochozoa</taxon>
        <taxon>Platyhelminthes</taxon>
        <taxon>Monogenea</taxon>
        <taxon>Monopisthocotylea</taxon>
        <taxon>Dactylogyridea</taxon>
        <taxon>Ancyrocephalidae</taxon>
        <taxon>Cichlidogyrus</taxon>
    </lineage>
</organism>
<dbReference type="EMBL" id="JBJKFK010000767">
    <property type="protein sequence ID" value="KAL3315369.1"/>
    <property type="molecule type" value="Genomic_DNA"/>
</dbReference>
<feature type="compositionally biased region" description="Polar residues" evidence="2">
    <location>
        <begin position="263"/>
        <end position="272"/>
    </location>
</feature>
<reference evidence="4 5" key="1">
    <citation type="submission" date="2024-11" db="EMBL/GenBank/DDBJ databases">
        <title>Adaptive evolution of stress response genes in parasites aligns with host niche diversity.</title>
        <authorList>
            <person name="Hahn C."/>
            <person name="Resl P."/>
        </authorList>
    </citation>
    <scope>NUCLEOTIDE SEQUENCE [LARGE SCALE GENOMIC DNA]</scope>
    <source>
        <strain evidence="4">EGGRZ-B1_66</strain>
        <tissue evidence="4">Body</tissue>
    </source>
</reference>
<sequence>MSVSPDEATPILSEDVQRMANEVYKEFELFIGRYGRESIATIMPHVVSILQQLNEAQIKRKELHWENSKLLDDYTSLHTAYTTEKKNRDETQKKLDTLEYAHSEEQLENKSLVLQLEASMKNHELLKKNLKDQTSRFEEREADLRKEFQEQHVKYNELLKTHTQLLDRVKHEMGHISSPKTAVGSLNVIPDFARAPNNTFEINSFDHSSDQHVSSSSCSSRPAPDGLASQRQRIMRNILDTTPELFQETDFSFSSKPDDEEFSNSGDLPNSDDSQDLFGNKKKHESSGLGVLLIERDSEYEHVLGESLPRLKHEKVGRSSPLSSCSDAEFPVTSLAVAYDSAFTEDCPESSGDYGVTKEINNMLKENNELFESK</sequence>